<evidence type="ECO:0000256" key="3">
    <source>
        <dbReference type="PROSITE-ProRule" id="PRU00221"/>
    </source>
</evidence>
<evidence type="ECO:0000256" key="1">
    <source>
        <dbReference type="ARBA" id="ARBA00022574"/>
    </source>
</evidence>
<feature type="repeat" description="WD" evidence="3">
    <location>
        <begin position="543"/>
        <end position="582"/>
    </location>
</feature>
<dbReference type="GO" id="GO:0000266">
    <property type="term" value="P:mitochondrial fission"/>
    <property type="evidence" value="ECO:0007669"/>
    <property type="project" value="InterPro"/>
</dbReference>
<feature type="compositionally biased region" description="Basic and acidic residues" evidence="4">
    <location>
        <begin position="258"/>
        <end position="270"/>
    </location>
</feature>
<dbReference type="PANTHER" id="PTHR22847">
    <property type="entry name" value="WD40 REPEAT PROTEIN"/>
    <property type="match status" value="1"/>
</dbReference>
<dbReference type="CDD" id="cd22881">
    <property type="entry name" value="Mdv1_N"/>
    <property type="match status" value="1"/>
</dbReference>
<dbReference type="SUPFAM" id="SSF50978">
    <property type="entry name" value="WD40 repeat-like"/>
    <property type="match status" value="1"/>
</dbReference>
<dbReference type="CDD" id="cd00200">
    <property type="entry name" value="WD40"/>
    <property type="match status" value="1"/>
</dbReference>
<protein>
    <submittedName>
        <fullName evidence="5">CCR4 transcriptional complex component</fullName>
    </submittedName>
</protein>
<gene>
    <name evidence="5" type="ORF">SCRG_04053</name>
</gene>
<dbReference type="Proteomes" id="UP000008335">
    <property type="component" value="Unassembled WGS sequence"/>
</dbReference>
<keyword evidence="1 3" id="KW-0853">WD repeat</keyword>
<dbReference type="EMBL" id="CH408051">
    <property type="protein sequence ID" value="EDV13120.1"/>
    <property type="molecule type" value="Genomic_DNA"/>
</dbReference>
<dbReference type="AlphaFoldDB" id="B3LRB7"/>
<dbReference type="Gene3D" id="1.20.5.170">
    <property type="match status" value="1"/>
</dbReference>
<dbReference type="FunFam" id="2.130.10.10:FF:001400">
    <property type="entry name" value="CCR4-associated factor 4"/>
    <property type="match status" value="1"/>
</dbReference>
<dbReference type="OrthoDB" id="496at2759"/>
<accession>B3LRB7</accession>
<dbReference type="PANTHER" id="PTHR22847:SF637">
    <property type="entry name" value="WD REPEAT DOMAIN 5B"/>
    <property type="match status" value="1"/>
</dbReference>
<evidence type="ECO:0000256" key="2">
    <source>
        <dbReference type="ARBA" id="ARBA00022737"/>
    </source>
</evidence>
<dbReference type="InterPro" id="IPR015943">
    <property type="entry name" value="WD40/YVTN_repeat-like_dom_sf"/>
</dbReference>
<reference evidence="5" key="1">
    <citation type="submission" date="2005-03" db="EMBL/GenBank/DDBJ databases">
        <authorList>
            <person name="Giovannoni S.J."/>
            <person name="Cho J.-C."/>
            <person name="Ferriera S."/>
            <person name="Johnson J."/>
            <person name="Kravitz S."/>
            <person name="Halpern A."/>
            <person name="Remington K."/>
            <person name="Beeson K."/>
            <person name="Tran B."/>
            <person name="Rogers Y.-H."/>
            <person name="Friedman R."/>
            <person name="Venter J.C."/>
        </authorList>
    </citation>
    <scope>NUCLEOTIDE SEQUENCE</scope>
    <source>
        <strain evidence="5">RM11-1a</strain>
    </source>
</reference>
<dbReference type="HOGENOM" id="CLU_012350_1_0_1"/>
<dbReference type="Gene3D" id="6.10.250.1070">
    <property type="match status" value="1"/>
</dbReference>
<evidence type="ECO:0000256" key="4">
    <source>
        <dbReference type="SAM" id="MobiDB-lite"/>
    </source>
</evidence>
<dbReference type="GO" id="GO:0005634">
    <property type="term" value="C:nucleus"/>
    <property type="evidence" value="ECO:0007669"/>
    <property type="project" value="TreeGrafter"/>
</dbReference>
<name>B3LRB7_YEAS1</name>
<dbReference type="GO" id="GO:1990234">
    <property type="term" value="C:transferase complex"/>
    <property type="evidence" value="ECO:0007669"/>
    <property type="project" value="UniProtKB-ARBA"/>
</dbReference>
<dbReference type="PROSITE" id="PS50294">
    <property type="entry name" value="WD_REPEATS_REGION"/>
    <property type="match status" value="3"/>
</dbReference>
<dbReference type="PROSITE" id="PS50082">
    <property type="entry name" value="WD_REPEATS_2"/>
    <property type="match status" value="5"/>
</dbReference>
<organism evidence="5 6">
    <name type="scientific">Saccharomyces cerevisiae (strain RM11-1a)</name>
    <name type="common">Baker's yeast</name>
    <dbReference type="NCBI Taxonomy" id="285006"/>
    <lineage>
        <taxon>Eukaryota</taxon>
        <taxon>Fungi</taxon>
        <taxon>Dikarya</taxon>
        <taxon>Ascomycota</taxon>
        <taxon>Saccharomycotina</taxon>
        <taxon>Saccharomycetes</taxon>
        <taxon>Saccharomycetales</taxon>
        <taxon>Saccharomycetaceae</taxon>
        <taxon>Saccharomyces</taxon>
    </lineage>
</organism>
<feature type="region of interest" description="Disordered" evidence="4">
    <location>
        <begin position="258"/>
        <end position="278"/>
    </location>
</feature>
<dbReference type="GO" id="GO:0005739">
    <property type="term" value="C:mitochondrion"/>
    <property type="evidence" value="ECO:0007669"/>
    <property type="project" value="InterPro"/>
</dbReference>
<dbReference type="InterPro" id="IPR020472">
    <property type="entry name" value="WD40_PAC1"/>
</dbReference>
<dbReference type="PROSITE" id="PS00678">
    <property type="entry name" value="WD_REPEATS_1"/>
    <property type="match status" value="3"/>
</dbReference>
<keyword evidence="2" id="KW-0677">Repeat</keyword>
<proteinExistence type="predicted"/>
<dbReference type="InterPro" id="IPR001680">
    <property type="entry name" value="WD40_rpt"/>
</dbReference>
<dbReference type="Pfam" id="PF11615">
    <property type="entry name" value="Caf4"/>
    <property type="match status" value="1"/>
</dbReference>
<sequence length="661" mass="75121">MTYKITTSESKKEYLYMGSGDTRGESSLVAKPIEIILNKLPHAILAQQQFQKYITSPIYRYLSKLLLFREVAWPESTKDTQKGQVGIFSFQNNYADSATTFRILAHLDEQRYPLPNGAAEKNLPSLFEGFKATVSIIQQRLLLDNVDGATNSDKEKYVQLPDINTGFVNKTYSRIDLTHLLEDVETNVENLSINKTLEMDELTRLDSMINELESRKLKILERVKHIDSKSTNLENDVTLIKDRINFIEEYSLEADREQSLRKQMEEERSSEASSFTQNEEAISSLYDVESKDTRLKDFYKMPHEKSHDKNRQMHIISETYSRNSTAFRMTIPHGEHGNSITALDFDTPWGTLCSSSYQDRIVKVWDLNHGIQVGELPGHLATVNCMQIDKKNYNMLITGSKDATLKLWDLNLSRELYLDHSPLKEKTEEIVTPCIHNFELHKDEITALSFDSEALVSGSRDKKIFHWDLTTGKCIQQLDLIFTPTHSDIKMPARSLNNGTCLLGTEAPMIGALQCYNSALATGTKDGLVRLWDLRVGKPVRLLEGHTDGITSLKFDSEKLVTGSMDNSVRIWDLRTSSILDVIAYDLPVSSLDFDGKLITVGANEGGVNVFNMERDEHWMTTEPPHSLDGDELSRRIAIVKYKDGFLINGHNDGDINVWTL</sequence>
<dbReference type="InterPro" id="IPR036322">
    <property type="entry name" value="WD40_repeat_dom_sf"/>
</dbReference>
<feature type="repeat" description="WD" evidence="3">
    <location>
        <begin position="333"/>
        <end position="375"/>
    </location>
</feature>
<dbReference type="InterPro" id="IPR019775">
    <property type="entry name" value="WD40_repeat_CS"/>
</dbReference>
<keyword evidence="6" id="KW-1185">Reference proteome</keyword>
<feature type="repeat" description="WD" evidence="3">
    <location>
        <begin position="438"/>
        <end position="477"/>
    </location>
</feature>
<evidence type="ECO:0000313" key="6">
    <source>
        <dbReference type="Proteomes" id="UP000008335"/>
    </source>
</evidence>
<dbReference type="Gene3D" id="2.130.10.10">
    <property type="entry name" value="YVTN repeat-like/Quinoprotein amine dehydrogenase"/>
    <property type="match status" value="2"/>
</dbReference>
<evidence type="ECO:0000313" key="5">
    <source>
        <dbReference type="EMBL" id="EDV13120.1"/>
    </source>
</evidence>
<reference evidence="5" key="2">
    <citation type="submission" date="2005-07" db="EMBL/GenBank/DDBJ databases">
        <title>Annotation of the Saccharomyces cerevisiae RM11-1a Genome.</title>
        <authorList>
            <consortium name="The Broad Institute Genome Sequencing Platform"/>
            <person name="Birren B."/>
            <person name="Lander E."/>
            <person name="Galagan J."/>
            <person name="Nusbaum C."/>
            <person name="Devon K."/>
            <person name="Cuomo C."/>
            <person name="Jaffe D."/>
            <person name="Butler J."/>
            <person name="Alvarez P."/>
            <person name="Gnerre S."/>
            <person name="Grabherr M."/>
            <person name="Kleber M."/>
            <person name="Mauceli E."/>
            <person name="Brockman W."/>
            <person name="MacCallum I.A."/>
            <person name="Rounsley S."/>
            <person name="Young S."/>
            <person name="LaButti K."/>
            <person name="Pushparaj V."/>
            <person name="DeCaprio D."/>
            <person name="Crawford M."/>
            <person name="Koehrsen M."/>
            <person name="Engels R."/>
            <person name="Montgomery P."/>
            <person name="Pearson M."/>
            <person name="Howarth C."/>
            <person name="Larson L."/>
            <person name="Luoma S."/>
            <person name="White J."/>
            <person name="O'Leary S."/>
            <person name="Kodira C."/>
            <person name="Zeng Q."/>
            <person name="Yandava C."/>
            <person name="Alvarado L."/>
            <person name="Pratt S."/>
            <person name="Kruglyak L."/>
        </authorList>
    </citation>
    <scope>NUCLEOTIDE SEQUENCE</scope>
    <source>
        <strain evidence="5">RM11-1a</strain>
    </source>
</reference>
<feature type="repeat" description="WD" evidence="3">
    <location>
        <begin position="520"/>
        <end position="542"/>
    </location>
</feature>
<dbReference type="Pfam" id="PF00400">
    <property type="entry name" value="WD40"/>
    <property type="match status" value="4"/>
</dbReference>
<dbReference type="PRINTS" id="PR00320">
    <property type="entry name" value="GPROTEINBRPT"/>
</dbReference>
<dbReference type="InterPro" id="IPR021653">
    <property type="entry name" value="Caf4"/>
</dbReference>
<feature type="repeat" description="WD" evidence="3">
    <location>
        <begin position="376"/>
        <end position="418"/>
    </location>
</feature>
<dbReference type="SMART" id="SM00320">
    <property type="entry name" value="WD40"/>
    <property type="match status" value="7"/>
</dbReference>